<dbReference type="PIRSF" id="PIRSF028451">
    <property type="entry name" value="UCP028451"/>
    <property type="match status" value="1"/>
</dbReference>
<name>A0A1T4MET7_9GAMM</name>
<dbReference type="EMBL" id="FUXP01000001">
    <property type="protein sequence ID" value="SJZ65452.1"/>
    <property type="molecule type" value="Genomic_DNA"/>
</dbReference>
<protein>
    <submittedName>
        <fullName evidence="1">TIGR02453 family protein</fullName>
    </submittedName>
</protein>
<dbReference type="AlphaFoldDB" id="A0A1T4MET7"/>
<evidence type="ECO:0000313" key="2">
    <source>
        <dbReference type="Proteomes" id="UP000190061"/>
    </source>
</evidence>
<keyword evidence="2" id="KW-1185">Reference proteome</keyword>
<organism evidence="1 2">
    <name type="scientific">Lysobacter spongiicola DSM 21749</name>
    <dbReference type="NCBI Taxonomy" id="1122188"/>
    <lineage>
        <taxon>Bacteria</taxon>
        <taxon>Pseudomonadati</taxon>
        <taxon>Pseudomonadota</taxon>
        <taxon>Gammaproteobacteria</taxon>
        <taxon>Lysobacterales</taxon>
        <taxon>Lysobacteraceae</taxon>
        <taxon>Novilysobacter</taxon>
    </lineage>
</organism>
<dbReference type="RefSeq" id="WP_078757008.1">
    <property type="nucleotide sequence ID" value="NZ_FUXP01000001.1"/>
</dbReference>
<dbReference type="PANTHER" id="PTHR36452">
    <property type="entry name" value="CHROMOSOME 12, WHOLE GENOME SHOTGUN SEQUENCE"/>
    <property type="match status" value="1"/>
</dbReference>
<dbReference type="PANTHER" id="PTHR36452:SF1">
    <property type="entry name" value="DUF2461 DOMAIN-CONTAINING PROTEIN"/>
    <property type="match status" value="1"/>
</dbReference>
<accession>A0A1T4MET7</accession>
<dbReference type="InterPro" id="IPR012808">
    <property type="entry name" value="CHP02453"/>
</dbReference>
<proteinExistence type="predicted"/>
<dbReference type="InterPro" id="IPR015996">
    <property type="entry name" value="UCP028451"/>
</dbReference>
<sequence length="228" mass="26371">MPTYFSAATFKFLRAVARNNNREWFHAHKQDYEDHVRGPFRRLLVDLQPVLAEVSPHYRADPRPVGGSMFRVNRDTRFASDKSPYKSWQGAKLFHERSRQVVAPSFHLNIRPGGCFVGSGLWHPGTETLRRVRQFILDNPANWKTAAHGPAFRRRYRLDDSEMLVRMPRGYPADFEFAEDLRRKNLVALRALDDEVVTGPRLLKVLEADIKALAPFTDYLCASLDLEF</sequence>
<dbReference type="Proteomes" id="UP000190061">
    <property type="component" value="Unassembled WGS sequence"/>
</dbReference>
<dbReference type="OrthoDB" id="9794241at2"/>
<gene>
    <name evidence="1" type="ORF">SAMN02745674_00395</name>
</gene>
<dbReference type="NCBIfam" id="TIGR02453">
    <property type="entry name" value="TIGR02453 family protein"/>
    <property type="match status" value="1"/>
</dbReference>
<dbReference type="Pfam" id="PF09365">
    <property type="entry name" value="DUF2461"/>
    <property type="match status" value="1"/>
</dbReference>
<dbReference type="STRING" id="1122188.SAMN02745674_00395"/>
<evidence type="ECO:0000313" key="1">
    <source>
        <dbReference type="EMBL" id="SJZ65452.1"/>
    </source>
</evidence>
<reference evidence="1 2" key="1">
    <citation type="submission" date="2017-02" db="EMBL/GenBank/DDBJ databases">
        <authorList>
            <person name="Peterson S.W."/>
        </authorList>
    </citation>
    <scope>NUCLEOTIDE SEQUENCE [LARGE SCALE GENOMIC DNA]</scope>
    <source>
        <strain evidence="1 2">DSM 21749</strain>
    </source>
</reference>